<reference evidence="3" key="1">
    <citation type="journal article" date="2014" name="Int. J. Syst. Evol. Microbiol.">
        <title>Complete genome sequence of Corynebacterium casei LMG S-19264T (=DSM 44701T), isolated from a smear-ripened cheese.</title>
        <authorList>
            <consortium name="US DOE Joint Genome Institute (JGI-PGF)"/>
            <person name="Walter F."/>
            <person name="Albersmeier A."/>
            <person name="Kalinowski J."/>
            <person name="Ruckert C."/>
        </authorList>
    </citation>
    <scope>NUCLEOTIDE SEQUENCE</scope>
    <source>
        <strain evidence="3">JCM 11219</strain>
    </source>
</reference>
<dbReference type="EMBL" id="AP026830">
    <property type="protein sequence ID" value="BDR92698.1"/>
    <property type="molecule type" value="Genomic_DNA"/>
</dbReference>
<sequence length="289" mass="31988">MPKIGLLLRTYNLSFVKIARALSKELASPIISDVYINDEYDIIIALDSTSKYTIPLAKAKVKGIVTAAFIHDIRSISHTPIVVMDSGVNPTIQRLRRLTSLNLIKPFIDKVLTPSQASANNIQKYVGLNACVVPLGIDHDVYKPINTSKREILGIKFQDDEYLILTVATKKHIIRHAVAIFSRARERLRKARLIVRGPCDKSLKGIKGLVCLPPLPEELMPRLYSIADVFLYPSLIEGFGLPILEAMSCGLPVVAYREDAVTEVMGDAGILIEPKSINDVVNALMYAIK</sequence>
<dbReference type="PANTHER" id="PTHR46401">
    <property type="entry name" value="GLYCOSYLTRANSFERASE WBBK-RELATED"/>
    <property type="match status" value="1"/>
</dbReference>
<dbReference type="OrthoDB" id="26106at2157"/>
<dbReference type="EMBL" id="BMNM01000011">
    <property type="protein sequence ID" value="GGI84347.1"/>
    <property type="molecule type" value="Genomic_DNA"/>
</dbReference>
<dbReference type="Proteomes" id="UP000657075">
    <property type="component" value="Unassembled WGS sequence"/>
</dbReference>
<dbReference type="RefSeq" id="WP_188603932.1">
    <property type="nucleotide sequence ID" value="NZ_AP026830.1"/>
</dbReference>
<evidence type="ECO:0000256" key="1">
    <source>
        <dbReference type="ARBA" id="ARBA00022679"/>
    </source>
</evidence>
<accession>A0A830EJZ5</accession>
<dbReference type="GO" id="GO:0016757">
    <property type="term" value="F:glycosyltransferase activity"/>
    <property type="evidence" value="ECO:0007669"/>
    <property type="project" value="TreeGrafter"/>
</dbReference>
<proteinExistence type="predicted"/>
<reference evidence="2" key="4">
    <citation type="journal article" date="2023" name="Microbiol. Resour. Announc.">
        <title>Complete Genome Sequence of Vulcanisaeta souniana Strain IC-059, a Hyperthermophilic Archaeon Isolated from Hot Spring Water in Japan.</title>
        <authorList>
            <person name="Kato S."/>
            <person name="Itoh T."/>
            <person name="Wu L."/>
            <person name="Ma J."/>
            <person name="Ohkuma M."/>
        </authorList>
    </citation>
    <scope>NUCLEOTIDE SEQUENCE</scope>
    <source>
        <strain evidence="2">JCM 11219</strain>
    </source>
</reference>
<evidence type="ECO:0008006" key="6">
    <source>
        <dbReference type="Google" id="ProtNLM"/>
    </source>
</evidence>
<dbReference type="Pfam" id="PF13692">
    <property type="entry name" value="Glyco_trans_1_4"/>
    <property type="match status" value="1"/>
</dbReference>
<keyword evidence="1" id="KW-0808">Transferase</keyword>
<dbReference type="GeneID" id="76207332"/>
<reference evidence="5" key="3">
    <citation type="submission" date="2022-09" db="EMBL/GenBank/DDBJ databases">
        <title>Complete genome sequence of Vulcanisaeta souniana.</title>
        <authorList>
            <person name="Kato S."/>
            <person name="Itoh T."/>
            <person name="Ohkuma M."/>
        </authorList>
    </citation>
    <scope>NUCLEOTIDE SEQUENCE [LARGE SCALE GENOMIC DNA]</scope>
    <source>
        <strain evidence="5">JCM 11219</strain>
    </source>
</reference>
<dbReference type="Gene3D" id="3.40.50.2000">
    <property type="entry name" value="Glycogen Phosphorylase B"/>
    <property type="match status" value="2"/>
</dbReference>
<protein>
    <recommendedName>
        <fullName evidence="6">Glycosyltransferase</fullName>
    </recommendedName>
</protein>
<dbReference type="PANTHER" id="PTHR46401:SF2">
    <property type="entry name" value="GLYCOSYLTRANSFERASE WBBK-RELATED"/>
    <property type="match status" value="1"/>
</dbReference>
<reference evidence="3" key="2">
    <citation type="submission" date="2020-09" db="EMBL/GenBank/DDBJ databases">
        <authorList>
            <person name="Sun Q."/>
            <person name="Ohkuma M."/>
        </authorList>
    </citation>
    <scope>NUCLEOTIDE SEQUENCE</scope>
    <source>
        <strain evidence="3">JCM 11219</strain>
    </source>
</reference>
<evidence type="ECO:0000313" key="5">
    <source>
        <dbReference type="Proteomes" id="UP001060771"/>
    </source>
</evidence>
<dbReference type="SUPFAM" id="SSF53756">
    <property type="entry name" value="UDP-Glycosyltransferase/glycogen phosphorylase"/>
    <property type="match status" value="1"/>
</dbReference>
<name>A0A830EJZ5_9CREN</name>
<gene>
    <name evidence="3" type="ORF">GCM10007112_21590</name>
    <name evidence="2" type="ORF">Vsou_17910</name>
</gene>
<evidence type="ECO:0000313" key="2">
    <source>
        <dbReference type="EMBL" id="BDR92698.1"/>
    </source>
</evidence>
<dbReference type="Proteomes" id="UP001060771">
    <property type="component" value="Chromosome"/>
</dbReference>
<organism evidence="3 4">
    <name type="scientific">Vulcanisaeta souniana JCM 11219</name>
    <dbReference type="NCBI Taxonomy" id="1293586"/>
    <lineage>
        <taxon>Archaea</taxon>
        <taxon>Thermoproteota</taxon>
        <taxon>Thermoprotei</taxon>
        <taxon>Thermoproteales</taxon>
        <taxon>Thermoproteaceae</taxon>
        <taxon>Vulcanisaeta</taxon>
    </lineage>
</organism>
<evidence type="ECO:0000313" key="4">
    <source>
        <dbReference type="Proteomes" id="UP000657075"/>
    </source>
</evidence>
<dbReference type="AlphaFoldDB" id="A0A830EJZ5"/>
<keyword evidence="5" id="KW-1185">Reference proteome</keyword>
<evidence type="ECO:0000313" key="3">
    <source>
        <dbReference type="EMBL" id="GGI84347.1"/>
    </source>
</evidence>